<accession>A0AAE4VL81</accession>
<feature type="domain" description="Gcp-like" evidence="1">
    <location>
        <begin position="93"/>
        <end position="133"/>
    </location>
</feature>
<dbReference type="InterPro" id="IPR000905">
    <property type="entry name" value="Gcp-like_dom"/>
</dbReference>
<gene>
    <name evidence="2" type="ORF">Lyticum_00655</name>
</gene>
<sequence length="338" mass="39273">MNLLCIDTCCGFCSVALYKIEINKDSKKKKYYSNNINNNDFSIDFKLEISKSIDYLNMQVETISSITQEIISEVIMNNLNKSDNKSDNINNNLKKDNNKIFSYIDAIAVTTGPGSFTGNRIGLSYAYGIKMSLSEFPNEKEQNSKKFPIIPFNTLDCIASKALDKIQDKTNFQDKINYSENIVALLPAGIDKNGENLYYYSRYSCKKNTLYKDTIYNNKINLYRDIDYKISSLNEIYNDIEKNINYSFSEYKNEIFFGNCKELDINSYIKAEDIILGVKYIPTYNNIVNKLLFISISSNIELELNEKEFKKFKEDTYNYQLNIYHYPLPYYIKNPNIG</sequence>
<reference evidence="2" key="1">
    <citation type="submission" date="2023-02" db="EMBL/GenBank/DDBJ databases">
        <title>Host association and intracellularity evolved multiple times independently in the Rickettsiales.</title>
        <authorList>
            <person name="Castelli M."/>
            <person name="Nardi T."/>
            <person name="Gammuto L."/>
            <person name="Bellinzona G."/>
            <person name="Sabaneyeva E."/>
            <person name="Potekhin A."/>
            <person name="Serra V."/>
            <person name="Petroni G."/>
            <person name="Sassera D."/>
        </authorList>
    </citation>
    <scope>NUCLEOTIDE SEQUENCE</scope>
    <source>
        <strain evidence="2">USBL-36I1</strain>
    </source>
</reference>
<dbReference type="RefSeq" id="WP_322498896.1">
    <property type="nucleotide sequence ID" value="NZ_JARGYU010000002.1"/>
</dbReference>
<dbReference type="Gene3D" id="3.30.420.40">
    <property type="match status" value="1"/>
</dbReference>
<evidence type="ECO:0000313" key="2">
    <source>
        <dbReference type="EMBL" id="MDZ5761474.1"/>
    </source>
</evidence>
<dbReference type="Pfam" id="PF00814">
    <property type="entry name" value="TsaD"/>
    <property type="match status" value="1"/>
</dbReference>
<comment type="caution">
    <text evidence="2">The sequence shown here is derived from an EMBL/GenBank/DDBJ whole genome shotgun (WGS) entry which is preliminary data.</text>
</comment>
<protein>
    <submittedName>
        <fullName evidence="2">Camboamyltransferase-related domain protein</fullName>
    </submittedName>
</protein>
<dbReference type="SUPFAM" id="SSF53067">
    <property type="entry name" value="Actin-like ATPase domain"/>
    <property type="match status" value="1"/>
</dbReference>
<evidence type="ECO:0000313" key="3">
    <source>
        <dbReference type="Proteomes" id="UP001289135"/>
    </source>
</evidence>
<dbReference type="AlphaFoldDB" id="A0AAE4VL81"/>
<keyword evidence="3" id="KW-1185">Reference proteome</keyword>
<dbReference type="EMBL" id="JARGYU010000002">
    <property type="protein sequence ID" value="MDZ5761474.1"/>
    <property type="molecule type" value="Genomic_DNA"/>
</dbReference>
<proteinExistence type="predicted"/>
<dbReference type="InterPro" id="IPR043129">
    <property type="entry name" value="ATPase_NBD"/>
</dbReference>
<dbReference type="Proteomes" id="UP001289135">
    <property type="component" value="Unassembled WGS sequence"/>
</dbReference>
<name>A0AAE4VL81_9RICK</name>
<evidence type="ECO:0000259" key="1">
    <source>
        <dbReference type="Pfam" id="PF00814"/>
    </source>
</evidence>
<organism evidence="2 3">
    <name type="scientific">Lyticum sinuosum</name>
    <dbReference type="NCBI Taxonomy" id="1332059"/>
    <lineage>
        <taxon>Bacteria</taxon>
        <taxon>Pseudomonadati</taxon>
        <taxon>Pseudomonadota</taxon>
        <taxon>Alphaproteobacteria</taxon>
        <taxon>Rickettsiales</taxon>
        <taxon>Lyticum</taxon>
    </lineage>
</organism>